<dbReference type="Pfam" id="PF23247">
    <property type="entry name" value="LRR_RPS2"/>
    <property type="match status" value="1"/>
</dbReference>
<dbReference type="InterPro" id="IPR050905">
    <property type="entry name" value="Plant_NBS-LRR"/>
</dbReference>
<evidence type="ECO:0000313" key="4">
    <source>
        <dbReference type="Proteomes" id="UP000075243"/>
    </source>
</evidence>
<reference evidence="3 4" key="1">
    <citation type="journal article" date="2012" name="Nat. Biotechnol.">
        <title>Draft genome sequence of pigeonpea (Cajanus cajan), an orphan legume crop of resource-poor farmers.</title>
        <authorList>
            <person name="Varshney R.K."/>
            <person name="Chen W."/>
            <person name="Li Y."/>
            <person name="Bharti A.K."/>
            <person name="Saxena R.K."/>
            <person name="Schlueter J.A."/>
            <person name="Donoghue M.T."/>
            <person name="Azam S."/>
            <person name="Fan G."/>
            <person name="Whaley A.M."/>
            <person name="Farmer A.D."/>
            <person name="Sheridan J."/>
            <person name="Iwata A."/>
            <person name="Tuteja R."/>
            <person name="Penmetsa R.V."/>
            <person name="Wu W."/>
            <person name="Upadhyaya H.D."/>
            <person name="Yang S.P."/>
            <person name="Shah T."/>
            <person name="Saxena K.B."/>
            <person name="Michael T."/>
            <person name="McCombie W.R."/>
            <person name="Yang B."/>
            <person name="Zhang G."/>
            <person name="Yang H."/>
            <person name="Wang J."/>
            <person name="Spillane C."/>
            <person name="Cook D.R."/>
            <person name="May G.D."/>
            <person name="Xu X."/>
            <person name="Jackson S.A."/>
        </authorList>
    </citation>
    <scope>NUCLEOTIDE SEQUENCE [LARGE SCALE GENOMIC DNA]</scope>
    <source>
        <strain evidence="4">cv. Asha</strain>
    </source>
</reference>
<dbReference type="InterPro" id="IPR032675">
    <property type="entry name" value="LRR_dom_sf"/>
</dbReference>
<dbReference type="STRING" id="3821.A0A151UCK5"/>
<keyword evidence="1" id="KW-0611">Plant defense</keyword>
<dbReference type="EMBL" id="CM003603">
    <property type="protein sequence ID" value="KYP77012.1"/>
    <property type="molecule type" value="Genomic_DNA"/>
</dbReference>
<dbReference type="Gramene" id="C.cajan_20660.t">
    <property type="protein sequence ID" value="C.cajan_20660.t.cds1"/>
    <property type="gene ID" value="C.cajan_20660"/>
</dbReference>
<accession>A0A151UCK5</accession>
<evidence type="ECO:0000313" key="3">
    <source>
        <dbReference type="EMBL" id="KYP77012.1"/>
    </source>
</evidence>
<evidence type="ECO:0000256" key="1">
    <source>
        <dbReference type="ARBA" id="ARBA00022821"/>
    </source>
</evidence>
<keyword evidence="4" id="KW-1185">Reference proteome</keyword>
<evidence type="ECO:0000259" key="2">
    <source>
        <dbReference type="Pfam" id="PF23247"/>
    </source>
</evidence>
<dbReference type="Gene3D" id="3.80.10.10">
    <property type="entry name" value="Ribonuclease Inhibitor"/>
    <property type="match status" value="1"/>
</dbReference>
<feature type="domain" description="Disease resistance protein At4g27190-like leucine-rich repeats" evidence="2">
    <location>
        <begin position="22"/>
        <end position="125"/>
    </location>
</feature>
<dbReference type="PANTHER" id="PTHR33463:SF187">
    <property type="entry name" value="AND NB-ARC DOMAIN DISEASE RESISTANCE PROTEIN, PUTATIVE-RELATED"/>
    <property type="match status" value="1"/>
</dbReference>
<dbReference type="SUPFAM" id="SSF52047">
    <property type="entry name" value="RNI-like"/>
    <property type="match status" value="1"/>
</dbReference>
<dbReference type="Proteomes" id="UP000075243">
    <property type="component" value="Chromosome 1"/>
</dbReference>
<dbReference type="AlphaFoldDB" id="A0A151UCK5"/>
<organism evidence="3 4">
    <name type="scientific">Cajanus cajan</name>
    <name type="common">Pigeon pea</name>
    <name type="synonym">Cajanus indicus</name>
    <dbReference type="NCBI Taxonomy" id="3821"/>
    <lineage>
        <taxon>Eukaryota</taxon>
        <taxon>Viridiplantae</taxon>
        <taxon>Streptophyta</taxon>
        <taxon>Embryophyta</taxon>
        <taxon>Tracheophyta</taxon>
        <taxon>Spermatophyta</taxon>
        <taxon>Magnoliopsida</taxon>
        <taxon>eudicotyledons</taxon>
        <taxon>Gunneridae</taxon>
        <taxon>Pentapetalae</taxon>
        <taxon>rosids</taxon>
        <taxon>fabids</taxon>
        <taxon>Fabales</taxon>
        <taxon>Fabaceae</taxon>
        <taxon>Papilionoideae</taxon>
        <taxon>50 kb inversion clade</taxon>
        <taxon>NPAAA clade</taxon>
        <taxon>indigoferoid/millettioid clade</taxon>
        <taxon>Phaseoleae</taxon>
        <taxon>Cajanus</taxon>
    </lineage>
</organism>
<dbReference type="InterPro" id="IPR057135">
    <property type="entry name" value="At4g27190-like_LRR"/>
</dbReference>
<sequence>SLVCLHKLCVSSFPRLTTLVHSALSFSNLKQLSIKDCQELKYLFTSSTARTLVHLEEMSIMQCELVEVILAKGLEETTSEVIRFERLNTINLDSLSSLSCFYSGSDTLLLSSLIRVIIWECPNMKIFSQGVIDAKFFLGIQVSLDPNEDLFFYQDLNTTVKGMFQRQVKTLFESIHYYFNYGMNAMFFTINFI</sequence>
<proteinExistence type="predicted"/>
<name>A0A151UCK5_CAJCA</name>
<protein>
    <recommendedName>
        <fullName evidence="2">Disease resistance protein At4g27190-like leucine-rich repeats domain-containing protein</fullName>
    </recommendedName>
</protein>
<gene>
    <name evidence="3" type="ORF">KK1_021276</name>
</gene>
<dbReference type="PANTHER" id="PTHR33463">
    <property type="entry name" value="NB-ARC DOMAIN-CONTAINING PROTEIN-RELATED"/>
    <property type="match status" value="1"/>
</dbReference>
<feature type="non-terminal residue" evidence="3">
    <location>
        <position position="1"/>
    </location>
</feature>